<dbReference type="AlphaFoldDB" id="A0A8J2K6E9"/>
<proteinExistence type="predicted"/>
<gene>
    <name evidence="1" type="ORF">AFUS01_LOCUS21630</name>
</gene>
<sequence length="74" mass="8130">RFPAFSQDGKNLNKIPISFLSTSAAGEWWLRTAPAAPVLINGKGDTTFQQPQPQPFGPLKSSLVCVNTYKIRLI</sequence>
<feature type="non-terminal residue" evidence="1">
    <location>
        <position position="1"/>
    </location>
</feature>
<dbReference type="Proteomes" id="UP000708208">
    <property type="component" value="Unassembled WGS sequence"/>
</dbReference>
<protein>
    <submittedName>
        <fullName evidence="1">Uncharacterized protein</fullName>
    </submittedName>
</protein>
<reference evidence="1" key="1">
    <citation type="submission" date="2021-06" db="EMBL/GenBank/DDBJ databases">
        <authorList>
            <person name="Hodson N. C."/>
            <person name="Mongue J. A."/>
            <person name="Jaron S. K."/>
        </authorList>
    </citation>
    <scope>NUCLEOTIDE SEQUENCE</scope>
</reference>
<keyword evidence="2" id="KW-1185">Reference proteome</keyword>
<dbReference type="EMBL" id="CAJVCH010244454">
    <property type="protein sequence ID" value="CAG7733167.1"/>
    <property type="molecule type" value="Genomic_DNA"/>
</dbReference>
<organism evidence="1 2">
    <name type="scientific">Allacma fusca</name>
    <dbReference type="NCBI Taxonomy" id="39272"/>
    <lineage>
        <taxon>Eukaryota</taxon>
        <taxon>Metazoa</taxon>
        <taxon>Ecdysozoa</taxon>
        <taxon>Arthropoda</taxon>
        <taxon>Hexapoda</taxon>
        <taxon>Collembola</taxon>
        <taxon>Symphypleona</taxon>
        <taxon>Sminthuridae</taxon>
        <taxon>Allacma</taxon>
    </lineage>
</organism>
<evidence type="ECO:0000313" key="2">
    <source>
        <dbReference type="Proteomes" id="UP000708208"/>
    </source>
</evidence>
<accession>A0A8J2K6E9</accession>
<name>A0A8J2K6E9_9HEXA</name>
<evidence type="ECO:0000313" key="1">
    <source>
        <dbReference type="EMBL" id="CAG7733167.1"/>
    </source>
</evidence>
<comment type="caution">
    <text evidence="1">The sequence shown here is derived from an EMBL/GenBank/DDBJ whole genome shotgun (WGS) entry which is preliminary data.</text>
</comment>